<organism evidence="4 5">
    <name type="scientific">Streptomyces pini</name>
    <dbReference type="NCBI Taxonomy" id="1520580"/>
    <lineage>
        <taxon>Bacteria</taxon>
        <taxon>Bacillati</taxon>
        <taxon>Actinomycetota</taxon>
        <taxon>Actinomycetes</taxon>
        <taxon>Kitasatosporales</taxon>
        <taxon>Streptomycetaceae</taxon>
        <taxon>Streptomyces</taxon>
    </lineage>
</organism>
<dbReference type="Pfam" id="PF18896">
    <property type="entry name" value="SLT_3"/>
    <property type="match status" value="1"/>
</dbReference>
<protein>
    <recommendedName>
        <fullName evidence="3">Transglycosylase SLT domain-containing protein</fullName>
    </recommendedName>
</protein>
<evidence type="ECO:0000313" key="5">
    <source>
        <dbReference type="Proteomes" id="UP000198928"/>
    </source>
</evidence>
<feature type="domain" description="Transglycosylase SLT" evidence="3">
    <location>
        <begin position="71"/>
        <end position="159"/>
    </location>
</feature>
<dbReference type="EMBL" id="FOSG01000007">
    <property type="protein sequence ID" value="SFK63067.1"/>
    <property type="molecule type" value="Genomic_DNA"/>
</dbReference>
<reference evidence="5" key="1">
    <citation type="submission" date="2016-10" db="EMBL/GenBank/DDBJ databases">
        <authorList>
            <person name="Varghese N."/>
            <person name="Submissions S."/>
        </authorList>
    </citation>
    <scope>NUCLEOTIDE SEQUENCE [LARGE SCALE GENOMIC DNA]</scope>
    <source>
        <strain evidence="5">PL19</strain>
    </source>
</reference>
<evidence type="ECO:0000256" key="2">
    <source>
        <dbReference type="SAM" id="SignalP"/>
    </source>
</evidence>
<dbReference type="Proteomes" id="UP000198928">
    <property type="component" value="Unassembled WGS sequence"/>
</dbReference>
<gene>
    <name evidence="4" type="ORF">SAMN05192584_107232</name>
</gene>
<dbReference type="InterPro" id="IPR023346">
    <property type="entry name" value="Lysozyme-like_dom_sf"/>
</dbReference>
<evidence type="ECO:0000259" key="3">
    <source>
        <dbReference type="Pfam" id="PF18896"/>
    </source>
</evidence>
<evidence type="ECO:0000313" key="4">
    <source>
        <dbReference type="EMBL" id="SFK63067.1"/>
    </source>
</evidence>
<dbReference type="SUPFAM" id="SSF53955">
    <property type="entry name" value="Lysozyme-like"/>
    <property type="match status" value="1"/>
</dbReference>
<proteinExistence type="predicted"/>
<dbReference type="RefSeq" id="WP_093849690.1">
    <property type="nucleotide sequence ID" value="NZ_FOSG01000007.1"/>
</dbReference>
<dbReference type="InterPro" id="IPR043992">
    <property type="entry name" value="SLT_3"/>
</dbReference>
<sequence length="265" mass="27137">MSRLPVPRRLLTAVAVAALTLFGAFASTAAATPRGGQDAPASVGAPADSAGPAAREVGATATTRSISCAGAGRAAGWRGDQLVLAVAIALAESGCTPGATGYNGPTTGCPYGSADRGAWQINDCYHSDVSDACAYDLRCNADAAYRIYGWSGGFTPWTTYNTGAYQAYWSEAETGVNAPSGNNTYTVRTGDGTGYVNLRSGPGTGYSAVGRVQDADTVRISCYSLGTTHVGPWGSSNLWNRLTSGSWISDAFVYTGSAAPVVPRC</sequence>
<feature type="chain" id="PRO_5038631600" description="Transglycosylase SLT domain-containing protein" evidence="2">
    <location>
        <begin position="27"/>
        <end position="265"/>
    </location>
</feature>
<feature type="signal peptide" evidence="2">
    <location>
        <begin position="1"/>
        <end position="26"/>
    </location>
</feature>
<feature type="region of interest" description="Disordered" evidence="1">
    <location>
        <begin position="33"/>
        <end position="56"/>
    </location>
</feature>
<name>A0A1I4B4I8_9ACTN</name>
<keyword evidence="2" id="KW-0732">Signal</keyword>
<dbReference type="AlphaFoldDB" id="A0A1I4B4I8"/>
<dbReference type="OrthoDB" id="4305308at2"/>
<evidence type="ECO:0000256" key="1">
    <source>
        <dbReference type="SAM" id="MobiDB-lite"/>
    </source>
</evidence>
<keyword evidence="5" id="KW-1185">Reference proteome</keyword>
<accession>A0A1I4B4I8</accession>